<dbReference type="GO" id="GO:1901135">
    <property type="term" value="P:carbohydrate derivative metabolic process"/>
    <property type="evidence" value="ECO:0007669"/>
    <property type="project" value="InterPro"/>
</dbReference>
<dbReference type="InterPro" id="IPR046348">
    <property type="entry name" value="SIS_dom_sf"/>
</dbReference>
<feature type="region of interest" description="Disordered" evidence="1">
    <location>
        <begin position="265"/>
        <end position="294"/>
    </location>
</feature>
<dbReference type="SUPFAM" id="SSF53697">
    <property type="entry name" value="SIS domain"/>
    <property type="match status" value="1"/>
</dbReference>
<accession>A0A1H0PJI7</accession>
<evidence type="ECO:0000313" key="2">
    <source>
        <dbReference type="EMBL" id="SDP05174.1"/>
    </source>
</evidence>
<dbReference type="EMBL" id="LT629710">
    <property type="protein sequence ID" value="SDP05174.1"/>
    <property type="molecule type" value="Genomic_DNA"/>
</dbReference>
<dbReference type="GO" id="GO:0097367">
    <property type="term" value="F:carbohydrate derivative binding"/>
    <property type="evidence" value="ECO:0007669"/>
    <property type="project" value="InterPro"/>
</dbReference>
<organism evidence="2 3">
    <name type="scientific">Nakamurella panacisegetis</name>
    <dbReference type="NCBI Taxonomy" id="1090615"/>
    <lineage>
        <taxon>Bacteria</taxon>
        <taxon>Bacillati</taxon>
        <taxon>Actinomycetota</taxon>
        <taxon>Actinomycetes</taxon>
        <taxon>Nakamurellales</taxon>
        <taxon>Nakamurellaceae</taxon>
        <taxon>Nakamurella</taxon>
    </lineage>
</organism>
<dbReference type="Proteomes" id="UP000198741">
    <property type="component" value="Chromosome I"/>
</dbReference>
<dbReference type="RefSeq" id="WP_090476775.1">
    <property type="nucleotide sequence ID" value="NZ_LT629710.1"/>
</dbReference>
<dbReference type="AlphaFoldDB" id="A0A1H0PJI7"/>
<dbReference type="OrthoDB" id="4772742at2"/>
<reference evidence="2 3" key="1">
    <citation type="submission" date="2016-10" db="EMBL/GenBank/DDBJ databases">
        <authorList>
            <person name="de Groot N.N."/>
        </authorList>
    </citation>
    <scope>NUCLEOTIDE SEQUENCE [LARGE SCALE GENOMIC DNA]</scope>
    <source>
        <strain evidence="3">P4-7,KCTC 19426,CECT 7604</strain>
    </source>
</reference>
<name>A0A1H0PJI7_9ACTN</name>
<sequence>MSGPAGVGILRDPELAQADRAGLLPAVAAAGAQVRSVLAGVVGLPRMERPRAMVVVGADAVSDTGFLTALIGRTAPSPIVAARRLPPWVGALDVVVVLAAHPDDEEAAEAAGVARRRGATVIVRGAEHGPVAEAAGASLFAPAVAVPEALAAPARWSLLAVVASLAGLGPSVELTRTADLLDATALACHPGAETFLNPGVNLAEYLAEGTGLLIGCDPLADALAGHGARALADLGGVVAGVLTAAQAASSPALLRRIAGPKDLFADPIDDDERPQSVKPLLVSTSPEAGAGRHPDSVAERMALAAMIRAFTGAMHLDGSADSLPAVAGVPELDPERAAREPGSFVPAPAGQPADSFDAAVAACLRLDFAAVYVGIATGQLVPIDFPDGLGRSGGTRWAVRPATVGDRREREQDVNSWN</sequence>
<protein>
    <recommendedName>
        <fullName evidence="4">Phospho-glucose isomerase C-terminal SIS domain-containing protein</fullName>
    </recommendedName>
</protein>
<proteinExistence type="predicted"/>
<evidence type="ECO:0008006" key="4">
    <source>
        <dbReference type="Google" id="ProtNLM"/>
    </source>
</evidence>
<evidence type="ECO:0000256" key="1">
    <source>
        <dbReference type="SAM" id="MobiDB-lite"/>
    </source>
</evidence>
<evidence type="ECO:0000313" key="3">
    <source>
        <dbReference type="Proteomes" id="UP000198741"/>
    </source>
</evidence>
<dbReference type="STRING" id="1090615.SAMN04515671_2803"/>
<keyword evidence="3" id="KW-1185">Reference proteome</keyword>
<gene>
    <name evidence="2" type="ORF">SAMN04515671_2803</name>
</gene>